<dbReference type="GO" id="GO:0034755">
    <property type="term" value="P:iron ion transmembrane transport"/>
    <property type="evidence" value="ECO:0007669"/>
    <property type="project" value="TreeGrafter"/>
</dbReference>
<evidence type="ECO:0000256" key="3">
    <source>
        <dbReference type="ARBA" id="ARBA00022989"/>
    </source>
</evidence>
<feature type="compositionally biased region" description="Low complexity" evidence="5">
    <location>
        <begin position="23"/>
        <end position="39"/>
    </location>
</feature>
<accession>A0A3R8RSX4</accession>
<feature type="region of interest" description="Disordered" evidence="5">
    <location>
        <begin position="1"/>
        <end position="55"/>
    </location>
</feature>
<dbReference type="NCBIfam" id="NF037982">
    <property type="entry name" value="Nramp_1"/>
    <property type="match status" value="2"/>
</dbReference>
<dbReference type="Proteomes" id="UP000274327">
    <property type="component" value="Unassembled WGS sequence"/>
</dbReference>
<feature type="transmembrane region" description="Helical" evidence="6">
    <location>
        <begin position="134"/>
        <end position="158"/>
    </location>
</feature>
<sequence length="472" mass="50395">MHSDDAEQPTGSQPAGRRRAERGPAAVPDPGGDGPADVPQDSAGAGAEDGQSAPPRWKLVGPGLVVAATGIGAGDLVATLVAGSRYGYALLWAAVAGVIIKIVLVEGAGRWTLATGHSIFEGWRRVGRWTSWYFGPYIMVWGFVYGATAMSASALPLAALVPQLPVLGDVGWIADMPFIVYAILSGLIGAGLVWVGRYHALEKIVAVLVGLMFLTVVGAAVVTLPNLGEVLGGLVPRIPEGGLVYTLSIAGGVGGTITLAAYGYWLKEKGWSTPRWMRVMRIDNAMAYVISGIFVIAMLVVGAELLYSSSIAIDEGDRGLLDLAEVLASRYGTAFSWMFLIGFWASSFSSVLGVWNGVSVMFADFWGHVRGKAEEHPDRRIGGKYYRFYVLWLTFPPMLLLLLGRPVQVIIAYGVLGAFFMPFLAITLLVLMNSRHMPEKWRNGPVLNIALGVVTLLFVVLGANQLIEAFSG</sequence>
<evidence type="ECO:0000256" key="1">
    <source>
        <dbReference type="ARBA" id="ARBA00004141"/>
    </source>
</evidence>
<feature type="transmembrane region" description="Helical" evidence="6">
    <location>
        <begin position="446"/>
        <end position="467"/>
    </location>
</feature>
<comment type="caution">
    <text evidence="7">The sequence shown here is derived from an EMBL/GenBank/DDBJ whole genome shotgun (WGS) entry which is preliminary data.</text>
</comment>
<dbReference type="GO" id="GO:0015086">
    <property type="term" value="F:cadmium ion transmembrane transporter activity"/>
    <property type="evidence" value="ECO:0007669"/>
    <property type="project" value="TreeGrafter"/>
</dbReference>
<dbReference type="InterPro" id="IPR001046">
    <property type="entry name" value="NRAMP_fam"/>
</dbReference>
<feature type="transmembrane region" description="Helical" evidence="6">
    <location>
        <begin position="285"/>
        <end position="307"/>
    </location>
</feature>
<keyword evidence="8" id="KW-1185">Reference proteome</keyword>
<organism evidence="7 8">
    <name type="scientific">Brachybacterium paraconglomeratum</name>
    <dbReference type="NCBI Taxonomy" id="173362"/>
    <lineage>
        <taxon>Bacteria</taxon>
        <taxon>Bacillati</taxon>
        <taxon>Actinomycetota</taxon>
        <taxon>Actinomycetes</taxon>
        <taxon>Micrococcales</taxon>
        <taxon>Dermabacteraceae</taxon>
        <taxon>Brachybacterium</taxon>
    </lineage>
</organism>
<evidence type="ECO:0000313" key="8">
    <source>
        <dbReference type="Proteomes" id="UP000274327"/>
    </source>
</evidence>
<dbReference type="GeneID" id="78119786"/>
<feature type="transmembrane region" description="Helical" evidence="6">
    <location>
        <begin position="204"/>
        <end position="224"/>
    </location>
</feature>
<dbReference type="GO" id="GO:0005886">
    <property type="term" value="C:plasma membrane"/>
    <property type="evidence" value="ECO:0007669"/>
    <property type="project" value="TreeGrafter"/>
</dbReference>
<dbReference type="Pfam" id="PF01566">
    <property type="entry name" value="Nramp"/>
    <property type="match status" value="1"/>
</dbReference>
<dbReference type="PANTHER" id="PTHR11706:SF3">
    <property type="entry name" value="METAL ION TRANSPORT PROTEIN"/>
    <property type="match status" value="1"/>
</dbReference>
<feature type="transmembrane region" description="Helical" evidence="6">
    <location>
        <begin position="410"/>
        <end position="434"/>
    </location>
</feature>
<evidence type="ECO:0000313" key="7">
    <source>
        <dbReference type="EMBL" id="RRR20186.1"/>
    </source>
</evidence>
<feature type="transmembrane region" description="Helical" evidence="6">
    <location>
        <begin position="89"/>
        <end position="113"/>
    </location>
</feature>
<comment type="subcellular location">
    <subcellularLocation>
        <location evidence="1">Membrane</location>
        <topology evidence="1">Multi-pass membrane protein</topology>
    </subcellularLocation>
</comment>
<reference evidence="7 8" key="1">
    <citation type="submission" date="2018-07" db="EMBL/GenBank/DDBJ databases">
        <title>Brachybacteriurn paraconglorneratum KCTC 9916.</title>
        <authorList>
            <person name="Li Y."/>
        </authorList>
    </citation>
    <scope>NUCLEOTIDE SEQUENCE [LARGE SCALE GENOMIC DNA]</scope>
    <source>
        <strain evidence="7 8">KCTC 9916</strain>
    </source>
</reference>
<keyword evidence="4 6" id="KW-0472">Membrane</keyword>
<protein>
    <submittedName>
        <fullName evidence="7">Divalent metal cation transporter</fullName>
    </submittedName>
</protein>
<proteinExistence type="predicted"/>
<feature type="transmembrane region" description="Helical" evidence="6">
    <location>
        <begin position="59"/>
        <end position="83"/>
    </location>
</feature>
<feature type="transmembrane region" description="Helical" evidence="6">
    <location>
        <begin position="178"/>
        <end position="197"/>
    </location>
</feature>
<dbReference type="GO" id="GO:0005384">
    <property type="term" value="F:manganese ion transmembrane transporter activity"/>
    <property type="evidence" value="ECO:0007669"/>
    <property type="project" value="TreeGrafter"/>
</dbReference>
<feature type="transmembrane region" description="Helical" evidence="6">
    <location>
        <begin position="244"/>
        <end position="265"/>
    </location>
</feature>
<evidence type="ECO:0000256" key="2">
    <source>
        <dbReference type="ARBA" id="ARBA00022692"/>
    </source>
</evidence>
<name>A0A3R8RSX4_9MICO</name>
<dbReference type="PANTHER" id="PTHR11706">
    <property type="entry name" value="SOLUTE CARRIER PROTEIN FAMILY 11 MEMBER"/>
    <property type="match status" value="1"/>
</dbReference>
<evidence type="ECO:0000256" key="5">
    <source>
        <dbReference type="SAM" id="MobiDB-lite"/>
    </source>
</evidence>
<gene>
    <name evidence="7" type="ORF">DS079_01905</name>
</gene>
<feature type="transmembrane region" description="Helical" evidence="6">
    <location>
        <begin position="386"/>
        <end position="404"/>
    </location>
</feature>
<feature type="transmembrane region" description="Helical" evidence="6">
    <location>
        <begin position="337"/>
        <end position="365"/>
    </location>
</feature>
<keyword evidence="3 6" id="KW-1133">Transmembrane helix</keyword>
<dbReference type="AlphaFoldDB" id="A0A3R8RSX4"/>
<keyword evidence="2 6" id="KW-0812">Transmembrane</keyword>
<evidence type="ECO:0000256" key="4">
    <source>
        <dbReference type="ARBA" id="ARBA00023136"/>
    </source>
</evidence>
<evidence type="ECO:0000256" key="6">
    <source>
        <dbReference type="SAM" id="Phobius"/>
    </source>
</evidence>
<dbReference type="RefSeq" id="WP_126984592.1">
    <property type="nucleotide sequence ID" value="NZ_ML133851.1"/>
</dbReference>
<dbReference type="EMBL" id="QOCI01000001">
    <property type="protein sequence ID" value="RRR20186.1"/>
    <property type="molecule type" value="Genomic_DNA"/>
</dbReference>